<protein>
    <submittedName>
        <fullName evidence="1">Uncharacterized protein</fullName>
    </submittedName>
</protein>
<organism evidence="1 2">
    <name type="scientific">Diphasiastrum complanatum</name>
    <name type="common">Issler's clubmoss</name>
    <name type="synonym">Lycopodium complanatum</name>
    <dbReference type="NCBI Taxonomy" id="34168"/>
    <lineage>
        <taxon>Eukaryota</taxon>
        <taxon>Viridiplantae</taxon>
        <taxon>Streptophyta</taxon>
        <taxon>Embryophyta</taxon>
        <taxon>Tracheophyta</taxon>
        <taxon>Lycopodiopsida</taxon>
        <taxon>Lycopodiales</taxon>
        <taxon>Lycopodiaceae</taxon>
        <taxon>Lycopodioideae</taxon>
        <taxon>Diphasiastrum</taxon>
    </lineage>
</organism>
<gene>
    <name evidence="1" type="ORF">O6H91_21G007400</name>
</gene>
<dbReference type="EMBL" id="CM055112">
    <property type="protein sequence ID" value="KAJ7516985.1"/>
    <property type="molecule type" value="Genomic_DNA"/>
</dbReference>
<accession>A0ACC2AHD1</accession>
<comment type="caution">
    <text evidence="1">The sequence shown here is derived from an EMBL/GenBank/DDBJ whole genome shotgun (WGS) entry which is preliminary data.</text>
</comment>
<proteinExistence type="predicted"/>
<evidence type="ECO:0000313" key="2">
    <source>
        <dbReference type="Proteomes" id="UP001162992"/>
    </source>
</evidence>
<sequence>MKMVVHGCYCSKLSSTEFVGVALTTNASTNMSFKFNFPLGSCPSHLVIPNCLKAGQICSELPEDGRLLAMASGRFGNLCSTGENLKEGPVILLNKKPERKFVAEHELGNSMGLHSMDRPSIVELANSTIAKLQSEKYGQRYLLGGNCRMQLDIERRMPLTAIKVLHTQFVLGMHRRKLQAIAKMLVILSGVQTLQGSAEALASTITTQGVNDILGGDFKSGFASALLLIFFSELGDKTFFIAALLATRKSNVAVFTGTFGALVAMTFISVVLGRTFHYIDGVLPFSLGDSELPLDDLAAVGLLIYFGISSLVEAGSTKGSKVKEEQQEAELAITGVDGEGIGMQADTKTVIATFALVFAAEWGDKSFFSTIALAAASSPLGVVTGAIAGHGAATVLAVLGGSVLGTFVSEKIIAYTGGILFLIFAGITLVEVISGSK</sequence>
<reference evidence="2" key="1">
    <citation type="journal article" date="2024" name="Proc. Natl. Acad. Sci. U.S.A.">
        <title>Extraordinary preservation of gene collinearity over three hundred million years revealed in homosporous lycophytes.</title>
        <authorList>
            <person name="Li C."/>
            <person name="Wickell D."/>
            <person name="Kuo L.Y."/>
            <person name="Chen X."/>
            <person name="Nie B."/>
            <person name="Liao X."/>
            <person name="Peng D."/>
            <person name="Ji J."/>
            <person name="Jenkins J."/>
            <person name="Williams M."/>
            <person name="Shu S."/>
            <person name="Plott C."/>
            <person name="Barry K."/>
            <person name="Rajasekar S."/>
            <person name="Grimwood J."/>
            <person name="Han X."/>
            <person name="Sun S."/>
            <person name="Hou Z."/>
            <person name="He W."/>
            <person name="Dai G."/>
            <person name="Sun C."/>
            <person name="Schmutz J."/>
            <person name="Leebens-Mack J.H."/>
            <person name="Li F.W."/>
            <person name="Wang L."/>
        </authorList>
    </citation>
    <scope>NUCLEOTIDE SEQUENCE [LARGE SCALE GENOMIC DNA]</scope>
    <source>
        <strain evidence="2">cv. PW_Plant_1</strain>
    </source>
</reference>
<keyword evidence="2" id="KW-1185">Reference proteome</keyword>
<evidence type="ECO:0000313" key="1">
    <source>
        <dbReference type="EMBL" id="KAJ7516985.1"/>
    </source>
</evidence>
<dbReference type="Proteomes" id="UP001162992">
    <property type="component" value="Chromosome 21"/>
</dbReference>
<name>A0ACC2AHD1_DIPCM</name>